<dbReference type="AlphaFoldDB" id="A0A224YBS0"/>
<proteinExistence type="predicted"/>
<keyword evidence="1" id="KW-0732">Signal</keyword>
<feature type="signal peptide" evidence="1">
    <location>
        <begin position="1"/>
        <end position="25"/>
    </location>
</feature>
<dbReference type="InterPro" id="IPR012674">
    <property type="entry name" value="Calycin"/>
</dbReference>
<dbReference type="EMBL" id="GFPF01004002">
    <property type="protein sequence ID" value="MAA15148.1"/>
    <property type="molecule type" value="Transcribed_RNA"/>
</dbReference>
<evidence type="ECO:0000256" key="1">
    <source>
        <dbReference type="SAM" id="SignalP"/>
    </source>
</evidence>
<organism evidence="2">
    <name type="scientific">Rhipicephalus zambeziensis</name>
    <dbReference type="NCBI Taxonomy" id="60191"/>
    <lineage>
        <taxon>Eukaryota</taxon>
        <taxon>Metazoa</taxon>
        <taxon>Ecdysozoa</taxon>
        <taxon>Arthropoda</taxon>
        <taxon>Chelicerata</taxon>
        <taxon>Arachnida</taxon>
        <taxon>Acari</taxon>
        <taxon>Parasitiformes</taxon>
        <taxon>Ixodida</taxon>
        <taxon>Ixodoidea</taxon>
        <taxon>Ixodidae</taxon>
        <taxon>Rhipicephalinae</taxon>
        <taxon>Rhipicephalus</taxon>
        <taxon>Rhipicephalus</taxon>
    </lineage>
</organism>
<sequence length="198" mass="22996">MYLQGRFIMLKILAMQLYICQKTASATYPDIREFMMHPPRTWTYNATLNIPYTCKVDVAINQSGRDIYFNQSGIYKRGIFSGIRVGHTYQSYDLRGRPWNLMFITDYLTGYTRKQIRFAIPGKCAVIKAERFVDTFPPNYELLVKDSALDGPPQECLTWYQKFLNESKIKITSKAVYNKNCFRNFTANGGNSSRSLRP</sequence>
<protein>
    <submittedName>
        <fullName evidence="2">Lipocalin</fullName>
    </submittedName>
</protein>
<accession>A0A224YBS0</accession>
<dbReference type="Gene3D" id="2.40.128.20">
    <property type="match status" value="1"/>
</dbReference>
<evidence type="ECO:0000313" key="2">
    <source>
        <dbReference type="EMBL" id="MAA15148.1"/>
    </source>
</evidence>
<reference evidence="2" key="1">
    <citation type="journal article" date="2017" name="Parasit. Vectors">
        <title>Sialotranscriptomics of Rhipicephalus zambeziensis reveals intricate expression profiles of secretory proteins and suggests tight temporal transcriptional regulation during blood-feeding.</title>
        <authorList>
            <person name="de Castro M.H."/>
            <person name="de Klerk D."/>
            <person name="Pienaar R."/>
            <person name="Rees D.J.G."/>
            <person name="Mans B.J."/>
        </authorList>
    </citation>
    <scope>NUCLEOTIDE SEQUENCE</scope>
    <source>
        <tissue evidence="2">Salivary glands</tissue>
    </source>
</reference>
<feature type="chain" id="PRO_5012194921" evidence="1">
    <location>
        <begin position="26"/>
        <end position="198"/>
    </location>
</feature>
<name>A0A224YBS0_9ACAR</name>